<dbReference type="AlphaFoldDB" id="A0A2H0W0J0"/>
<proteinExistence type="predicted"/>
<keyword evidence="1" id="KW-1133">Transmembrane helix</keyword>
<evidence type="ECO:0008006" key="5">
    <source>
        <dbReference type="Google" id="ProtNLM"/>
    </source>
</evidence>
<dbReference type="EMBL" id="PEZZ01000034">
    <property type="protein sequence ID" value="PIS04864.1"/>
    <property type="molecule type" value="Genomic_DNA"/>
</dbReference>
<keyword evidence="1" id="KW-0472">Membrane</keyword>
<comment type="caution">
    <text evidence="3">The sequence shown here is derived from an EMBL/GenBank/DDBJ whole genome shotgun (WGS) entry which is preliminary data.</text>
</comment>
<name>A0A2H0W0J0_9BACT</name>
<organism evidence="3 4">
    <name type="scientific">Candidatus Buchananbacteria bacterium CG10_big_fil_rev_8_21_14_0_10_42_9</name>
    <dbReference type="NCBI Taxonomy" id="1974526"/>
    <lineage>
        <taxon>Bacteria</taxon>
        <taxon>Candidatus Buchananiibacteriota</taxon>
    </lineage>
</organism>
<reference evidence="4" key="1">
    <citation type="submission" date="2017-09" db="EMBL/GenBank/DDBJ databases">
        <title>Depth-based differentiation of microbial function through sediment-hosted aquifers and enrichment of novel symbionts in the deep terrestrial subsurface.</title>
        <authorList>
            <person name="Probst A.J."/>
            <person name="Ladd B."/>
            <person name="Jarett J.K."/>
            <person name="Geller-Mcgrath D.E."/>
            <person name="Sieber C.M.K."/>
            <person name="Emerson J.B."/>
            <person name="Anantharaman K."/>
            <person name="Thomas B.C."/>
            <person name="Malmstrom R."/>
            <person name="Stieglmeier M."/>
            <person name="Klingl A."/>
            <person name="Woyke T."/>
            <person name="Ryan C.M."/>
            <person name="Banfield J.F."/>
        </authorList>
    </citation>
    <scope>NUCLEOTIDE SEQUENCE [LARGE SCALE GENOMIC DNA]</scope>
</reference>
<evidence type="ECO:0000256" key="2">
    <source>
        <dbReference type="SAM" id="SignalP"/>
    </source>
</evidence>
<evidence type="ECO:0000313" key="3">
    <source>
        <dbReference type="EMBL" id="PIS04864.1"/>
    </source>
</evidence>
<dbReference type="Pfam" id="PF18895">
    <property type="entry name" value="T4SS_pilin"/>
    <property type="match status" value="1"/>
</dbReference>
<sequence length="136" mass="14693">MTGWQKKLLLLGLAVLSFSFMQPAFASHGLIHDIKEELEPIGVNAYGIQEGDAEEDPRVVAIQVVRVFFSILGVVFIILLIWAGFTWMTSAGDEDKIATAKKTISAAVIGLIIIFVSYALATFILDTIICGTTGSC</sequence>
<feature type="transmembrane region" description="Helical" evidence="1">
    <location>
        <begin position="60"/>
        <end position="83"/>
    </location>
</feature>
<evidence type="ECO:0000313" key="4">
    <source>
        <dbReference type="Proteomes" id="UP000230935"/>
    </source>
</evidence>
<dbReference type="InterPro" id="IPR043993">
    <property type="entry name" value="T4SS_pilin"/>
</dbReference>
<keyword evidence="2" id="KW-0732">Signal</keyword>
<protein>
    <recommendedName>
        <fullName evidence="5">TrbC/VIRB2 family protein</fullName>
    </recommendedName>
</protein>
<dbReference type="Proteomes" id="UP000230935">
    <property type="component" value="Unassembled WGS sequence"/>
</dbReference>
<gene>
    <name evidence="3" type="ORF">COT81_04385</name>
</gene>
<evidence type="ECO:0000256" key="1">
    <source>
        <dbReference type="SAM" id="Phobius"/>
    </source>
</evidence>
<feature type="transmembrane region" description="Helical" evidence="1">
    <location>
        <begin position="104"/>
        <end position="125"/>
    </location>
</feature>
<feature type="signal peptide" evidence="2">
    <location>
        <begin position="1"/>
        <end position="26"/>
    </location>
</feature>
<feature type="chain" id="PRO_5013970830" description="TrbC/VIRB2 family protein" evidence="2">
    <location>
        <begin position="27"/>
        <end position="136"/>
    </location>
</feature>
<accession>A0A2H0W0J0</accession>
<keyword evidence="1" id="KW-0812">Transmembrane</keyword>